<protein>
    <submittedName>
        <fullName evidence="2">Uncharacterized protein</fullName>
    </submittedName>
</protein>
<evidence type="ECO:0000256" key="1">
    <source>
        <dbReference type="SAM" id="MobiDB-lite"/>
    </source>
</evidence>
<accession>A0A191ZWH3</accession>
<dbReference type="EMBL" id="CP016022">
    <property type="protein sequence ID" value="ANJ72426.1"/>
    <property type="molecule type" value="Genomic_DNA"/>
</dbReference>
<proteinExistence type="predicted"/>
<reference evidence="3" key="1">
    <citation type="submission" date="2016-06" db="EMBL/GenBank/DDBJ databases">
        <authorList>
            <person name="Xu Y."/>
            <person name="Nagy A."/>
            <person name="Yan X."/>
            <person name="Kim S.W."/>
            <person name="Haley B."/>
            <person name="Liu N.T."/>
            <person name="Nou X."/>
        </authorList>
    </citation>
    <scope>NUCLEOTIDE SEQUENCE [LARGE SCALE GENOMIC DNA]</scope>
    <source>
        <strain evidence="3">ATCC 49129</strain>
    </source>
</reference>
<dbReference type="Proteomes" id="UP000078572">
    <property type="component" value="Chromosome 1"/>
</dbReference>
<gene>
    <name evidence="2" type="ORF">A9Y76_08055</name>
</gene>
<evidence type="ECO:0000313" key="2">
    <source>
        <dbReference type="EMBL" id="ANJ72426.1"/>
    </source>
</evidence>
<name>A0A191ZWH3_9RALS</name>
<organism evidence="2 3">
    <name type="scientific">Ralstonia insidiosa</name>
    <dbReference type="NCBI Taxonomy" id="190721"/>
    <lineage>
        <taxon>Bacteria</taxon>
        <taxon>Pseudomonadati</taxon>
        <taxon>Pseudomonadota</taxon>
        <taxon>Betaproteobacteria</taxon>
        <taxon>Burkholderiales</taxon>
        <taxon>Burkholderiaceae</taxon>
        <taxon>Ralstonia</taxon>
    </lineage>
</organism>
<evidence type="ECO:0000313" key="3">
    <source>
        <dbReference type="Proteomes" id="UP000078572"/>
    </source>
</evidence>
<sequence length="62" mass="6453">MDLAGAEDVLLCSPSTLISLEPLTEQTWTHKSSAPLVADSAKEMNGASAASRTAKHTIQVAT</sequence>
<feature type="region of interest" description="Disordered" evidence="1">
    <location>
        <begin position="43"/>
        <end position="62"/>
    </location>
</feature>
<keyword evidence="3" id="KW-1185">Reference proteome</keyword>
<dbReference type="AlphaFoldDB" id="A0A191ZWH3"/>